<dbReference type="EMBL" id="CAJVPI010000015">
    <property type="protein sequence ID" value="CAG8456216.1"/>
    <property type="molecule type" value="Genomic_DNA"/>
</dbReference>
<keyword evidence="2" id="KW-1185">Reference proteome</keyword>
<sequence length="117" mass="13216">MAGLNKDTGFRGAFSYLNNNSIYVIVMGPNTELRMQAVAVAVARLYFTDNNGNPVQVPNGFTLTDTQGNAILPFLGNYYVTWFNSYEMRMNGQRFGGLTTQQQQAIDLDENYHRYVI</sequence>
<evidence type="ECO:0000313" key="1">
    <source>
        <dbReference type="EMBL" id="CAG8456216.1"/>
    </source>
</evidence>
<evidence type="ECO:0000313" key="2">
    <source>
        <dbReference type="Proteomes" id="UP000789739"/>
    </source>
</evidence>
<dbReference type="Proteomes" id="UP000789739">
    <property type="component" value="Unassembled WGS sequence"/>
</dbReference>
<protein>
    <submittedName>
        <fullName evidence="1">3980_t:CDS:1</fullName>
    </submittedName>
</protein>
<reference evidence="1" key="1">
    <citation type="submission" date="2021-06" db="EMBL/GenBank/DDBJ databases">
        <authorList>
            <person name="Kallberg Y."/>
            <person name="Tangrot J."/>
            <person name="Rosling A."/>
        </authorList>
    </citation>
    <scope>NUCLEOTIDE SEQUENCE</scope>
    <source>
        <strain evidence="1">BR232B</strain>
    </source>
</reference>
<organism evidence="1 2">
    <name type="scientific">Paraglomus brasilianum</name>
    <dbReference type="NCBI Taxonomy" id="144538"/>
    <lineage>
        <taxon>Eukaryota</taxon>
        <taxon>Fungi</taxon>
        <taxon>Fungi incertae sedis</taxon>
        <taxon>Mucoromycota</taxon>
        <taxon>Glomeromycotina</taxon>
        <taxon>Glomeromycetes</taxon>
        <taxon>Paraglomerales</taxon>
        <taxon>Paraglomeraceae</taxon>
        <taxon>Paraglomus</taxon>
    </lineage>
</organism>
<accession>A0A9N8VMU0</accession>
<dbReference type="OrthoDB" id="2130967at2759"/>
<proteinExistence type="predicted"/>
<gene>
    <name evidence="1" type="ORF">PBRASI_LOCUS328</name>
</gene>
<comment type="caution">
    <text evidence="1">The sequence shown here is derived from an EMBL/GenBank/DDBJ whole genome shotgun (WGS) entry which is preliminary data.</text>
</comment>
<dbReference type="AlphaFoldDB" id="A0A9N8VMU0"/>
<name>A0A9N8VMU0_9GLOM</name>